<dbReference type="GO" id="GO:0003677">
    <property type="term" value="F:DNA binding"/>
    <property type="evidence" value="ECO:0007669"/>
    <property type="project" value="UniProtKB-KW"/>
</dbReference>
<keyword evidence="2" id="KW-0238">DNA-binding</keyword>
<dbReference type="AlphaFoldDB" id="A0A6J7HS12"/>
<proteinExistence type="predicted"/>
<evidence type="ECO:0000313" key="3">
    <source>
        <dbReference type="EMBL" id="CAB4922272.1"/>
    </source>
</evidence>
<dbReference type="EMBL" id="CAFBMW010000004">
    <property type="protein sequence ID" value="CAB4922272.1"/>
    <property type="molecule type" value="Genomic_DNA"/>
</dbReference>
<dbReference type="SUPFAM" id="SSF116734">
    <property type="entry name" value="DNA methylase specificity domain"/>
    <property type="match status" value="2"/>
</dbReference>
<organism evidence="3">
    <name type="scientific">freshwater metagenome</name>
    <dbReference type="NCBI Taxonomy" id="449393"/>
    <lineage>
        <taxon>unclassified sequences</taxon>
        <taxon>metagenomes</taxon>
        <taxon>ecological metagenomes</taxon>
    </lineage>
</organism>
<dbReference type="Gene3D" id="3.90.220.20">
    <property type="entry name" value="DNA methylase specificity domains"/>
    <property type="match status" value="2"/>
</dbReference>
<keyword evidence="1" id="KW-0680">Restriction system</keyword>
<dbReference type="InterPro" id="IPR044946">
    <property type="entry name" value="Restrct_endonuc_typeI_TRD_sf"/>
</dbReference>
<dbReference type="PANTHER" id="PTHR30408">
    <property type="entry name" value="TYPE-1 RESTRICTION ENZYME ECOKI SPECIFICITY PROTEIN"/>
    <property type="match status" value="1"/>
</dbReference>
<dbReference type="GO" id="GO:0009307">
    <property type="term" value="P:DNA restriction-modification system"/>
    <property type="evidence" value="ECO:0007669"/>
    <property type="project" value="UniProtKB-KW"/>
</dbReference>
<evidence type="ECO:0000256" key="2">
    <source>
        <dbReference type="ARBA" id="ARBA00023125"/>
    </source>
</evidence>
<protein>
    <submittedName>
        <fullName evidence="3">Unannotated protein</fullName>
    </submittedName>
</protein>
<gene>
    <name evidence="3" type="ORF">UFOPK3662_00692</name>
</gene>
<name>A0A6J7HS12_9ZZZZ</name>
<accession>A0A6J7HS12</accession>
<dbReference type="PANTHER" id="PTHR30408:SF12">
    <property type="entry name" value="TYPE I RESTRICTION ENZYME MJAVIII SPECIFICITY SUBUNIT"/>
    <property type="match status" value="1"/>
</dbReference>
<reference evidence="3" key="1">
    <citation type="submission" date="2020-05" db="EMBL/GenBank/DDBJ databases">
        <authorList>
            <person name="Chiriac C."/>
            <person name="Salcher M."/>
            <person name="Ghai R."/>
            <person name="Kavagutti S V."/>
        </authorList>
    </citation>
    <scope>NUCLEOTIDE SEQUENCE</scope>
</reference>
<evidence type="ECO:0000256" key="1">
    <source>
        <dbReference type="ARBA" id="ARBA00022747"/>
    </source>
</evidence>
<sequence>MFQALRPYPSYQLASGPFASRIPHGWSRRRLASLGGQVKETSRPDLPLLSVYLGRGVIPYAEGGRRVHAPSEKLDGYQVVRDGDLVLNNQQAWRGSVGVSRYTGIISPAYIVWRLPSDLDTQFAELLFPSRPMVDQYVHASRGVGDIQRDMHMPSMRNMAVPVPPLAEQVAIARYLIHANARIDKAIAAKRRLIALLAEADRAIANRIVGSGSRKDVGWPGGIPGDWKVVPAKRLFREVDRRSQTGAEGLLSLRMREGLVDAKAYTSTPIPSSNLVGYKVVRPGEIVMNRMRASIGLFGVAHVSGLVSPDYSTMTVADDVDPDFFLLLFKSELAMAEFRRRSTGLGTGASGFMRLYYEEFGAIPMPVPPISEQRRLVAAVNEQRNAVAPVIDRAHREIALLREFRTRLVADVVTGQVDVRAVAAALPGVDQHAAWGESGDADAIEPADFDDIVDASEV</sequence>
<dbReference type="InterPro" id="IPR052021">
    <property type="entry name" value="Type-I_RS_S_subunit"/>
</dbReference>